<dbReference type="SUPFAM" id="SSF51726">
    <property type="entry name" value="UROD/MetE-like"/>
    <property type="match status" value="1"/>
</dbReference>
<evidence type="ECO:0000256" key="10">
    <source>
        <dbReference type="RuleBase" id="RU004169"/>
    </source>
</evidence>
<feature type="domain" description="Uroporphyrinogen decarboxylase (URO-D)" evidence="11">
    <location>
        <begin position="22"/>
        <end position="31"/>
    </location>
</feature>
<gene>
    <name evidence="8" type="primary">hemE</name>
    <name evidence="13" type="ORF">EV146_101291</name>
</gene>
<dbReference type="PROSITE" id="PS00907">
    <property type="entry name" value="UROD_2"/>
    <property type="match status" value="1"/>
</dbReference>
<keyword evidence="7 8" id="KW-0627">Porphyrin biosynthesis</keyword>
<feature type="binding site" evidence="8">
    <location>
        <position position="152"/>
    </location>
    <ligand>
        <name>substrate</name>
    </ligand>
</feature>
<dbReference type="PROSITE" id="PS00906">
    <property type="entry name" value="UROD_1"/>
    <property type="match status" value="1"/>
</dbReference>
<evidence type="ECO:0000256" key="1">
    <source>
        <dbReference type="ARBA" id="ARBA00004804"/>
    </source>
</evidence>
<dbReference type="GO" id="GO:0004853">
    <property type="term" value="F:uroporphyrinogen decarboxylase activity"/>
    <property type="evidence" value="ECO:0007669"/>
    <property type="project" value="UniProtKB-UniRule"/>
</dbReference>
<evidence type="ECO:0000256" key="8">
    <source>
        <dbReference type="HAMAP-Rule" id="MF_00218"/>
    </source>
</evidence>
<keyword evidence="14" id="KW-1185">Reference proteome</keyword>
<dbReference type="UniPathway" id="UPA00251">
    <property type="reaction ID" value="UER00321"/>
</dbReference>
<feature type="site" description="Transition state stabilizer" evidence="8">
    <location>
        <position position="76"/>
    </location>
</feature>
<feature type="binding site" evidence="8">
    <location>
        <begin position="27"/>
        <end position="31"/>
    </location>
    <ligand>
        <name>substrate</name>
    </ligand>
</feature>
<protein>
    <recommendedName>
        <fullName evidence="3 8">Uroporphyrinogen decarboxylase</fullName>
        <shortName evidence="8">UPD</shortName>
        <shortName evidence="8">URO-D</shortName>
        <ecNumber evidence="3 8">4.1.1.37</ecNumber>
    </recommendedName>
</protein>
<dbReference type="EMBL" id="SLVV01000001">
    <property type="protein sequence ID" value="TCN27961.1"/>
    <property type="molecule type" value="Genomic_DNA"/>
</dbReference>
<feature type="binding site" evidence="8">
    <location>
        <position position="76"/>
    </location>
    <ligand>
        <name>substrate</name>
    </ligand>
</feature>
<dbReference type="Gene3D" id="3.20.20.210">
    <property type="match status" value="1"/>
</dbReference>
<comment type="function">
    <text evidence="8">Catalyzes the decarboxylation of four acetate groups of uroporphyrinogen-III to yield coproporphyrinogen-III.</text>
</comment>
<evidence type="ECO:0000313" key="14">
    <source>
        <dbReference type="Proteomes" id="UP000295689"/>
    </source>
</evidence>
<dbReference type="GO" id="GO:0006782">
    <property type="term" value="P:protoporphyrinogen IX biosynthetic process"/>
    <property type="evidence" value="ECO:0007669"/>
    <property type="project" value="UniProtKB-UniRule"/>
</dbReference>
<dbReference type="AlphaFoldDB" id="A0A4R2BL99"/>
<dbReference type="RefSeq" id="WP_121609671.1">
    <property type="nucleotide sequence ID" value="NZ_CP033044.1"/>
</dbReference>
<name>A0A4R2BL99_9BACI</name>
<feature type="domain" description="Uroporphyrinogen decarboxylase (URO-D)" evidence="12">
    <location>
        <begin position="140"/>
        <end position="156"/>
    </location>
</feature>
<evidence type="ECO:0000259" key="12">
    <source>
        <dbReference type="PROSITE" id="PS00907"/>
    </source>
</evidence>
<evidence type="ECO:0000313" key="13">
    <source>
        <dbReference type="EMBL" id="TCN27961.1"/>
    </source>
</evidence>
<dbReference type="InterPro" id="IPR000257">
    <property type="entry name" value="Uroporphyrinogen_deCOase"/>
</dbReference>
<evidence type="ECO:0000256" key="3">
    <source>
        <dbReference type="ARBA" id="ARBA00012288"/>
    </source>
</evidence>
<comment type="subunit">
    <text evidence="8">Homodimer.</text>
</comment>
<feature type="binding site" evidence="8">
    <location>
        <position position="207"/>
    </location>
    <ligand>
        <name>substrate</name>
    </ligand>
</feature>
<evidence type="ECO:0000256" key="9">
    <source>
        <dbReference type="RuleBase" id="RU000554"/>
    </source>
</evidence>
<dbReference type="HAMAP" id="MF_00218">
    <property type="entry name" value="URO_D"/>
    <property type="match status" value="1"/>
</dbReference>
<dbReference type="EC" id="4.1.1.37" evidence="3 8"/>
<evidence type="ECO:0000256" key="5">
    <source>
        <dbReference type="ARBA" id="ARBA00022793"/>
    </source>
</evidence>
<comment type="pathway">
    <text evidence="1 8 9">Porphyrin-containing compound metabolism; protoporphyrin-IX biosynthesis; coproporphyrinogen-III from 5-aminolevulinate: step 4/4.</text>
</comment>
<evidence type="ECO:0000256" key="7">
    <source>
        <dbReference type="ARBA" id="ARBA00023244"/>
    </source>
</evidence>
<sequence>MSKTFNDTFLKAARGERTDYVPVWYMRQAGRSQPEYREIKEKYSLFEITHQPELCAYVTRLPVEQYNVDAAILYKDIMTPLPAIGVDVEIKSGIGPVISNPIRTLADVEKLGEIHPEEDVPYVLDTIKLLTREQLSVPLIGFSGAPFTLASYMIEGGPSKNYNKTKAFMYAEPKAWFALMDKLAEVTITYVKSQIKAGAKAIQIFDSWVGALNVQDYRHYIKPVMERIFSSLKEENVPLIMFGVGASHLAREWHDLPLDVVGLDWRLQIKEAREMGIHKTVQGNLDPAILLAPWEVIEERAKAILDQGMEQPGYIFNLGHGVFPSVNPETLKRLTSFIHEYSAQKFNR</sequence>
<dbReference type="Proteomes" id="UP000295689">
    <property type="component" value="Unassembled WGS sequence"/>
</dbReference>
<dbReference type="GO" id="GO:0005829">
    <property type="term" value="C:cytosol"/>
    <property type="evidence" value="ECO:0007669"/>
    <property type="project" value="TreeGrafter"/>
</dbReference>
<keyword evidence="5 8" id="KW-0210">Decarboxylase</keyword>
<dbReference type="InterPro" id="IPR038071">
    <property type="entry name" value="UROD/MetE-like_sf"/>
</dbReference>
<dbReference type="FunFam" id="3.20.20.210:FF:000005">
    <property type="entry name" value="Uroporphyrinogen decarboxylase"/>
    <property type="match status" value="1"/>
</dbReference>
<dbReference type="PANTHER" id="PTHR21091">
    <property type="entry name" value="METHYLTETRAHYDROFOLATE:HOMOCYSTEINE METHYLTRANSFERASE RELATED"/>
    <property type="match status" value="1"/>
</dbReference>
<proteinExistence type="inferred from homology"/>
<evidence type="ECO:0000256" key="2">
    <source>
        <dbReference type="ARBA" id="ARBA00009935"/>
    </source>
</evidence>
<evidence type="ECO:0000256" key="4">
    <source>
        <dbReference type="ARBA" id="ARBA00022490"/>
    </source>
</evidence>
<evidence type="ECO:0000256" key="6">
    <source>
        <dbReference type="ARBA" id="ARBA00023239"/>
    </source>
</evidence>
<dbReference type="Pfam" id="PF01208">
    <property type="entry name" value="URO-D"/>
    <property type="match status" value="1"/>
</dbReference>
<comment type="subcellular location">
    <subcellularLocation>
        <location evidence="8">Cytoplasm</location>
    </subcellularLocation>
</comment>
<comment type="similarity">
    <text evidence="2 8 10">Belongs to the uroporphyrinogen decarboxylase family.</text>
</comment>
<comment type="catalytic activity">
    <reaction evidence="8 9">
        <text>uroporphyrinogen III + 4 H(+) = coproporphyrinogen III + 4 CO2</text>
        <dbReference type="Rhea" id="RHEA:19865"/>
        <dbReference type="ChEBI" id="CHEBI:15378"/>
        <dbReference type="ChEBI" id="CHEBI:16526"/>
        <dbReference type="ChEBI" id="CHEBI:57308"/>
        <dbReference type="ChEBI" id="CHEBI:57309"/>
        <dbReference type="EC" id="4.1.1.37"/>
    </reaction>
</comment>
<reference evidence="13 14" key="1">
    <citation type="journal article" date="2015" name="Stand. Genomic Sci.">
        <title>Genomic Encyclopedia of Bacterial and Archaeal Type Strains, Phase III: the genomes of soil and plant-associated and newly described type strains.</title>
        <authorList>
            <person name="Whitman W.B."/>
            <person name="Woyke T."/>
            <person name="Klenk H.P."/>
            <person name="Zhou Y."/>
            <person name="Lilburn T.G."/>
            <person name="Beck B.J."/>
            <person name="De Vos P."/>
            <person name="Vandamme P."/>
            <person name="Eisen J.A."/>
            <person name="Garrity G."/>
            <person name="Hugenholtz P."/>
            <person name="Kyrpides N.C."/>
        </authorList>
    </citation>
    <scope>NUCLEOTIDE SEQUENCE [LARGE SCALE GENOMIC DNA]</scope>
    <source>
        <strain evidence="13 14">CV53</strain>
    </source>
</reference>
<organism evidence="13 14">
    <name type="scientific">Mesobacillus foraminis</name>
    <dbReference type="NCBI Taxonomy" id="279826"/>
    <lineage>
        <taxon>Bacteria</taxon>
        <taxon>Bacillati</taxon>
        <taxon>Bacillota</taxon>
        <taxon>Bacilli</taxon>
        <taxon>Bacillales</taxon>
        <taxon>Bacillaceae</taxon>
        <taxon>Mesobacillus</taxon>
    </lineage>
</organism>
<evidence type="ECO:0000259" key="11">
    <source>
        <dbReference type="PROSITE" id="PS00906"/>
    </source>
</evidence>
<dbReference type="PANTHER" id="PTHR21091:SF169">
    <property type="entry name" value="UROPORPHYRINOGEN DECARBOXYLASE"/>
    <property type="match status" value="1"/>
</dbReference>
<feature type="binding site" evidence="8">
    <location>
        <position position="320"/>
    </location>
    <ligand>
        <name>substrate</name>
    </ligand>
</feature>
<dbReference type="InterPro" id="IPR006361">
    <property type="entry name" value="Uroporphyrinogen_deCO2ase_HemE"/>
</dbReference>
<accession>A0A4R2BL99</accession>
<feature type="binding site" evidence="8">
    <location>
        <position position="46"/>
    </location>
    <ligand>
        <name>substrate</name>
    </ligand>
</feature>
<dbReference type="CDD" id="cd00717">
    <property type="entry name" value="URO-D"/>
    <property type="match status" value="1"/>
</dbReference>
<keyword evidence="6 8" id="KW-0456">Lyase</keyword>
<keyword evidence="4 8" id="KW-0963">Cytoplasm</keyword>
<comment type="caution">
    <text evidence="13">The sequence shown here is derived from an EMBL/GenBank/DDBJ whole genome shotgun (WGS) entry which is preliminary data.</text>
</comment>
<dbReference type="NCBIfam" id="TIGR01464">
    <property type="entry name" value="hemE"/>
    <property type="match status" value="1"/>
</dbReference>
<dbReference type="OrthoDB" id="9806656at2"/>